<dbReference type="InterPro" id="IPR006027">
    <property type="entry name" value="NusB_RsmB_TIM44"/>
</dbReference>
<dbReference type="GO" id="GO:0003723">
    <property type="term" value="F:RNA binding"/>
    <property type="evidence" value="ECO:0007669"/>
    <property type="project" value="UniProtKB-UniRule"/>
</dbReference>
<dbReference type="AlphaFoldDB" id="A0A9D1CHL0"/>
<protein>
    <recommendedName>
        <fullName evidence="6">Transcription antitermination protein NusB</fullName>
    </recommendedName>
    <alternativeName>
        <fullName evidence="6">Antitermination factor NusB</fullName>
    </alternativeName>
</protein>
<dbReference type="GO" id="GO:0005829">
    <property type="term" value="C:cytosol"/>
    <property type="evidence" value="ECO:0007669"/>
    <property type="project" value="TreeGrafter"/>
</dbReference>
<evidence type="ECO:0000256" key="3">
    <source>
        <dbReference type="ARBA" id="ARBA00022884"/>
    </source>
</evidence>
<comment type="caution">
    <text evidence="8">The sequence shown here is derived from an EMBL/GenBank/DDBJ whole genome shotgun (WGS) entry which is preliminary data.</text>
</comment>
<evidence type="ECO:0000256" key="6">
    <source>
        <dbReference type="HAMAP-Rule" id="MF_00073"/>
    </source>
</evidence>
<dbReference type="Gene3D" id="1.10.940.10">
    <property type="entry name" value="NusB-like"/>
    <property type="match status" value="1"/>
</dbReference>
<keyword evidence="4 6" id="KW-0805">Transcription regulation</keyword>
<evidence type="ECO:0000256" key="2">
    <source>
        <dbReference type="ARBA" id="ARBA00022814"/>
    </source>
</evidence>
<dbReference type="InterPro" id="IPR011605">
    <property type="entry name" value="NusB_fam"/>
</dbReference>
<dbReference type="InterPro" id="IPR035926">
    <property type="entry name" value="NusB-like_sf"/>
</dbReference>
<reference evidence="8" key="2">
    <citation type="journal article" date="2021" name="PeerJ">
        <title>Extensive microbial diversity within the chicken gut microbiome revealed by metagenomics and culture.</title>
        <authorList>
            <person name="Gilroy R."/>
            <person name="Ravi A."/>
            <person name="Getino M."/>
            <person name="Pursley I."/>
            <person name="Horton D.L."/>
            <person name="Alikhan N.F."/>
            <person name="Baker D."/>
            <person name="Gharbi K."/>
            <person name="Hall N."/>
            <person name="Watson M."/>
            <person name="Adriaenssens E.M."/>
            <person name="Foster-Nyarko E."/>
            <person name="Jarju S."/>
            <person name="Secka A."/>
            <person name="Antonio M."/>
            <person name="Oren A."/>
            <person name="Chaudhuri R.R."/>
            <person name="La Ragione R."/>
            <person name="Hildebrand F."/>
            <person name="Pallen M.J."/>
        </authorList>
    </citation>
    <scope>NUCLEOTIDE SEQUENCE</scope>
    <source>
        <strain evidence="8">ChiGjej2B2-12916</strain>
    </source>
</reference>
<evidence type="ECO:0000313" key="8">
    <source>
        <dbReference type="EMBL" id="HIQ60724.1"/>
    </source>
</evidence>
<accession>A0A9D1CHL0</accession>
<dbReference type="Pfam" id="PF01029">
    <property type="entry name" value="NusB"/>
    <property type="match status" value="1"/>
</dbReference>
<evidence type="ECO:0000256" key="1">
    <source>
        <dbReference type="ARBA" id="ARBA00005952"/>
    </source>
</evidence>
<evidence type="ECO:0000313" key="9">
    <source>
        <dbReference type="Proteomes" id="UP000886879"/>
    </source>
</evidence>
<dbReference type="NCBIfam" id="TIGR01951">
    <property type="entry name" value="nusB"/>
    <property type="match status" value="1"/>
</dbReference>
<dbReference type="SUPFAM" id="SSF48013">
    <property type="entry name" value="NusB-like"/>
    <property type="match status" value="1"/>
</dbReference>
<dbReference type="GO" id="GO:0006353">
    <property type="term" value="P:DNA-templated transcription termination"/>
    <property type="evidence" value="ECO:0007669"/>
    <property type="project" value="UniProtKB-UniRule"/>
</dbReference>
<keyword evidence="2 6" id="KW-0889">Transcription antitermination</keyword>
<keyword evidence="3 6" id="KW-0694">RNA-binding</keyword>
<evidence type="ECO:0000256" key="5">
    <source>
        <dbReference type="ARBA" id="ARBA00023163"/>
    </source>
</evidence>
<proteinExistence type="inferred from homology"/>
<dbReference type="GO" id="GO:0031564">
    <property type="term" value="P:transcription antitermination"/>
    <property type="evidence" value="ECO:0007669"/>
    <property type="project" value="UniProtKB-KW"/>
</dbReference>
<keyword evidence="5 6" id="KW-0804">Transcription</keyword>
<evidence type="ECO:0000259" key="7">
    <source>
        <dbReference type="Pfam" id="PF01029"/>
    </source>
</evidence>
<comment type="function">
    <text evidence="6">Involved in transcription antitermination. Required for transcription of ribosomal RNA (rRNA) genes. Binds specifically to the boxA antiterminator sequence of the ribosomal RNA (rrn) operons.</text>
</comment>
<name>A0A9D1CHL0_9FIRM</name>
<dbReference type="EMBL" id="DVFO01000037">
    <property type="protein sequence ID" value="HIQ60724.1"/>
    <property type="molecule type" value="Genomic_DNA"/>
</dbReference>
<organism evidence="8 9">
    <name type="scientific">Candidatus Enterenecus faecium</name>
    <dbReference type="NCBI Taxonomy" id="2840780"/>
    <lineage>
        <taxon>Bacteria</taxon>
        <taxon>Bacillati</taxon>
        <taxon>Bacillota</taxon>
        <taxon>Clostridia</taxon>
        <taxon>Eubacteriales</taxon>
        <taxon>Candidatus Enterenecus</taxon>
    </lineage>
</organism>
<dbReference type="Proteomes" id="UP000886879">
    <property type="component" value="Unassembled WGS sequence"/>
</dbReference>
<dbReference type="PANTHER" id="PTHR11078:SF3">
    <property type="entry name" value="ANTITERMINATION NUSB DOMAIN-CONTAINING PROTEIN"/>
    <property type="match status" value="1"/>
</dbReference>
<evidence type="ECO:0000256" key="4">
    <source>
        <dbReference type="ARBA" id="ARBA00023015"/>
    </source>
</evidence>
<feature type="domain" description="NusB/RsmB/TIM44" evidence="7">
    <location>
        <begin position="5"/>
        <end position="144"/>
    </location>
</feature>
<reference evidence="8" key="1">
    <citation type="submission" date="2020-10" db="EMBL/GenBank/DDBJ databases">
        <authorList>
            <person name="Gilroy R."/>
        </authorList>
    </citation>
    <scope>NUCLEOTIDE SEQUENCE</scope>
    <source>
        <strain evidence="8">ChiGjej2B2-12916</strain>
    </source>
</reference>
<gene>
    <name evidence="6 8" type="primary">nusB</name>
    <name evidence="8" type="ORF">IAD31_03890</name>
</gene>
<comment type="similarity">
    <text evidence="1 6">Belongs to the NusB family.</text>
</comment>
<dbReference type="HAMAP" id="MF_00073">
    <property type="entry name" value="NusB"/>
    <property type="match status" value="1"/>
</dbReference>
<dbReference type="PANTHER" id="PTHR11078">
    <property type="entry name" value="N UTILIZATION SUBSTANCE PROTEIN B-RELATED"/>
    <property type="match status" value="1"/>
</dbReference>
<sequence>MTRKTAREIAMHLTFELAFSNLKADQLLERELTEEAFAARGQEEELYAQFPGEGLKEYIVTLVRGVADHGAELDGYIERHAKGWRFSRIDRVAAAIMRLTMYEILYMPDVPNKVAINEAVEISKKYLDEDVVRFVNGILGAFVREEFPQEQD</sequence>